<dbReference type="GO" id="GO:0005886">
    <property type="term" value="C:plasma membrane"/>
    <property type="evidence" value="ECO:0007669"/>
    <property type="project" value="UniProtKB-SubCell"/>
</dbReference>
<evidence type="ECO:0000256" key="7">
    <source>
        <dbReference type="ARBA" id="ARBA00022692"/>
    </source>
</evidence>
<evidence type="ECO:0000313" key="24">
    <source>
        <dbReference type="Proteomes" id="UP000694856"/>
    </source>
</evidence>
<keyword evidence="19 22" id="KW-0807">Transducer</keyword>
<evidence type="ECO:0000256" key="14">
    <source>
        <dbReference type="ARBA" id="ARBA00023040"/>
    </source>
</evidence>
<evidence type="ECO:0000256" key="21">
    <source>
        <dbReference type="PROSITE-ProRule" id="PRU00042"/>
    </source>
</evidence>
<keyword evidence="6 22" id="KW-0589">Pheromone response</keyword>
<dbReference type="GO" id="GO:0045892">
    <property type="term" value="P:negative regulation of DNA-templated transcription"/>
    <property type="evidence" value="ECO:0007669"/>
    <property type="project" value="UniProtKB-ARBA"/>
</dbReference>
<proteinExistence type="inferred from homology"/>
<evidence type="ECO:0000256" key="9">
    <source>
        <dbReference type="ARBA" id="ARBA00022737"/>
    </source>
</evidence>
<dbReference type="SUPFAM" id="SSF57667">
    <property type="entry name" value="beta-beta-alpha zinc fingers"/>
    <property type="match status" value="2"/>
</dbReference>
<dbReference type="GO" id="GO:0003677">
    <property type="term" value="F:DNA binding"/>
    <property type="evidence" value="ECO:0007669"/>
    <property type="project" value="UniProtKB-KW"/>
</dbReference>
<evidence type="ECO:0000256" key="19">
    <source>
        <dbReference type="ARBA" id="ARBA00023224"/>
    </source>
</evidence>
<keyword evidence="15" id="KW-0238">DNA-binding</keyword>
<evidence type="ECO:0000256" key="13">
    <source>
        <dbReference type="ARBA" id="ARBA00023015"/>
    </source>
</evidence>
<dbReference type="RefSeq" id="XP_032341343.1">
    <property type="nucleotide sequence ID" value="XM_032485452.1"/>
</dbReference>
<keyword evidence="13" id="KW-0805">Transcription regulation</keyword>
<evidence type="ECO:0000313" key="26">
    <source>
        <dbReference type="RefSeq" id="XP_032341344.1"/>
    </source>
</evidence>
<evidence type="ECO:0000256" key="10">
    <source>
        <dbReference type="ARBA" id="ARBA00022771"/>
    </source>
</evidence>
<protein>
    <recommendedName>
        <fullName evidence="22">Vomeronasal type-1 receptor</fullName>
    </recommendedName>
</protein>
<sequence length="312" mass="35161">MNVANVRNLYQSASLIQHCRVHTGEGPYECSDCGKSFSQSVSLILHQRIHTSERPYECSECGKSFSQNYNLIQHHQVHTRKSSQEGSRREKTFSQHQNFTTQRVARGVRLSTTCLLSLFQAIKLNPKTSKWRELKIRFPVCTGFCCFLCWILHLLLNIINAMNVTAPRKSTNMSMRGSYGYGNSPVPNKSVVPLHASVFVFIDVTCLGLVAWAGDSMVLVLQGHKRGVQHLHSNSLSPRPSCEARATRIILILVHLLFSSLLHFVFFGNTDREPKPLTHEHLCSAVFQIPNIQPLLLFGIDTSASHFHSAFC</sequence>
<keyword evidence="16 22" id="KW-0472">Membrane</keyword>
<feature type="transmembrane region" description="Helical" evidence="22">
    <location>
        <begin position="136"/>
        <end position="159"/>
    </location>
</feature>
<dbReference type="Gene3D" id="3.30.160.60">
    <property type="entry name" value="Classic Zinc Finger"/>
    <property type="match status" value="2"/>
</dbReference>
<keyword evidence="5 22" id="KW-1003">Cell membrane</keyword>
<keyword evidence="20" id="KW-0539">Nucleus</keyword>
<dbReference type="GeneID" id="106729970"/>
<evidence type="ECO:0000256" key="16">
    <source>
        <dbReference type="ARBA" id="ARBA00023136"/>
    </source>
</evidence>
<evidence type="ECO:0000256" key="1">
    <source>
        <dbReference type="ARBA" id="ARBA00004123"/>
    </source>
</evidence>
<dbReference type="InterPro" id="IPR036236">
    <property type="entry name" value="Znf_C2H2_sf"/>
</dbReference>
<dbReference type="FunFam" id="3.30.160.60:FF:000249">
    <property type="entry name" value="Zinc finger protein 154"/>
    <property type="match status" value="1"/>
</dbReference>
<dbReference type="AlphaFoldDB" id="A0A8B8THU8"/>
<reference evidence="25 26" key="1">
    <citation type="submission" date="2025-04" db="UniProtKB">
        <authorList>
            <consortium name="RefSeq"/>
        </authorList>
    </citation>
    <scope>IDENTIFICATION</scope>
    <source>
        <tissue evidence="25 26">Ear skin</tissue>
    </source>
</reference>
<dbReference type="GO" id="GO:0019236">
    <property type="term" value="P:response to pheromone"/>
    <property type="evidence" value="ECO:0007669"/>
    <property type="project" value="UniProtKB-KW"/>
</dbReference>
<keyword evidence="14 22" id="KW-0297">G-protein coupled receptor</keyword>
<gene>
    <name evidence="25 26" type="primary">LOC106729970</name>
</gene>
<keyword evidence="12 22" id="KW-1133">Transmembrane helix</keyword>
<evidence type="ECO:0000256" key="12">
    <source>
        <dbReference type="ARBA" id="ARBA00022989"/>
    </source>
</evidence>
<dbReference type="Pfam" id="PF00096">
    <property type="entry name" value="zf-C2H2"/>
    <property type="match status" value="2"/>
</dbReference>
<dbReference type="RefSeq" id="XP_032341344.1">
    <property type="nucleotide sequence ID" value="XM_032485453.1"/>
</dbReference>
<dbReference type="GO" id="GO:0005634">
    <property type="term" value="C:nucleus"/>
    <property type="evidence" value="ECO:0007669"/>
    <property type="project" value="UniProtKB-SubCell"/>
</dbReference>
<comment type="caution">
    <text evidence="22">Lacks conserved residue(s) required for the propagation of feature annotation.</text>
</comment>
<dbReference type="GO" id="GO:0008270">
    <property type="term" value="F:zinc ion binding"/>
    <property type="evidence" value="ECO:0007669"/>
    <property type="project" value="UniProtKB-KW"/>
</dbReference>
<keyword evidence="8" id="KW-0479">Metal-binding</keyword>
<comment type="subcellular location">
    <subcellularLocation>
        <location evidence="2 22">Cell membrane</location>
        <topology evidence="2 22">Multi-pass membrane protein</topology>
    </subcellularLocation>
    <subcellularLocation>
        <location evidence="1">Nucleus</location>
    </subcellularLocation>
</comment>
<dbReference type="SMART" id="SM00355">
    <property type="entry name" value="ZnF_C2H2"/>
    <property type="match status" value="2"/>
</dbReference>
<feature type="domain" description="C2H2-type" evidence="23">
    <location>
        <begin position="56"/>
        <end position="83"/>
    </location>
</feature>
<keyword evidence="24" id="KW-1185">Reference proteome</keyword>
<comment type="similarity">
    <text evidence="3">Belongs to the krueppel C2H2-type zinc-finger protein family.</text>
</comment>
<dbReference type="Pfam" id="PF03402">
    <property type="entry name" value="V1R"/>
    <property type="match status" value="1"/>
</dbReference>
<evidence type="ECO:0000256" key="4">
    <source>
        <dbReference type="ARBA" id="ARBA00010663"/>
    </source>
</evidence>
<evidence type="ECO:0000259" key="23">
    <source>
        <dbReference type="PROSITE" id="PS50157"/>
    </source>
</evidence>
<keyword evidence="10 21" id="KW-0863">Zinc-finger</keyword>
<dbReference type="PROSITE" id="PS00028">
    <property type="entry name" value="ZINC_FINGER_C2H2_1"/>
    <property type="match status" value="2"/>
</dbReference>
<evidence type="ECO:0000256" key="11">
    <source>
        <dbReference type="ARBA" id="ARBA00022833"/>
    </source>
</evidence>
<evidence type="ECO:0000256" key="18">
    <source>
        <dbReference type="ARBA" id="ARBA00023170"/>
    </source>
</evidence>
<keyword evidence="11" id="KW-0862">Zinc</keyword>
<keyword evidence="18 22" id="KW-0675">Receptor</keyword>
<evidence type="ECO:0000256" key="6">
    <source>
        <dbReference type="ARBA" id="ARBA00022507"/>
    </source>
</evidence>
<organism evidence="24 25">
    <name type="scientific">Camelus ferus</name>
    <name type="common">Wild bactrian camel</name>
    <name type="synonym">Camelus bactrianus ferus</name>
    <dbReference type="NCBI Taxonomy" id="419612"/>
    <lineage>
        <taxon>Eukaryota</taxon>
        <taxon>Metazoa</taxon>
        <taxon>Chordata</taxon>
        <taxon>Craniata</taxon>
        <taxon>Vertebrata</taxon>
        <taxon>Euteleostomi</taxon>
        <taxon>Mammalia</taxon>
        <taxon>Eutheria</taxon>
        <taxon>Laurasiatheria</taxon>
        <taxon>Artiodactyla</taxon>
        <taxon>Tylopoda</taxon>
        <taxon>Camelidae</taxon>
        <taxon>Camelus</taxon>
    </lineage>
</organism>
<dbReference type="Proteomes" id="UP000694856">
    <property type="component" value="Chromosome 9"/>
</dbReference>
<keyword evidence="17" id="KW-0804">Transcription</keyword>
<evidence type="ECO:0000256" key="3">
    <source>
        <dbReference type="ARBA" id="ARBA00006991"/>
    </source>
</evidence>
<dbReference type="PANTHER" id="PTHR24062">
    <property type="entry name" value="VOMERONASAL TYPE-1 RECEPTOR"/>
    <property type="match status" value="1"/>
</dbReference>
<name>A0A8B8THU8_CAMFR</name>
<evidence type="ECO:0000256" key="17">
    <source>
        <dbReference type="ARBA" id="ARBA00023163"/>
    </source>
</evidence>
<dbReference type="PROSITE" id="PS50157">
    <property type="entry name" value="ZINC_FINGER_C2H2_2"/>
    <property type="match status" value="2"/>
</dbReference>
<keyword evidence="7 22" id="KW-0812">Transmembrane</keyword>
<accession>A0A8B8THU8</accession>
<evidence type="ECO:0000256" key="22">
    <source>
        <dbReference type="RuleBase" id="RU364061"/>
    </source>
</evidence>
<dbReference type="InterPro" id="IPR013087">
    <property type="entry name" value="Znf_C2H2_type"/>
</dbReference>
<feature type="domain" description="C2H2-type" evidence="23">
    <location>
        <begin position="28"/>
        <end position="55"/>
    </location>
</feature>
<dbReference type="KEGG" id="cfr:106729970"/>
<comment type="similarity">
    <text evidence="4 22">Belongs to the G-protein coupled receptor 1 family.</text>
</comment>
<evidence type="ECO:0000313" key="25">
    <source>
        <dbReference type="RefSeq" id="XP_032341343.1"/>
    </source>
</evidence>
<feature type="transmembrane region" description="Helical" evidence="22">
    <location>
        <begin position="198"/>
        <end position="221"/>
    </location>
</feature>
<evidence type="ECO:0000256" key="20">
    <source>
        <dbReference type="ARBA" id="ARBA00023242"/>
    </source>
</evidence>
<dbReference type="GO" id="GO:0016503">
    <property type="term" value="F:pheromone receptor activity"/>
    <property type="evidence" value="ECO:0007669"/>
    <property type="project" value="InterPro"/>
</dbReference>
<feature type="transmembrane region" description="Helical" evidence="22">
    <location>
        <begin position="249"/>
        <end position="267"/>
    </location>
</feature>
<evidence type="ECO:0000256" key="2">
    <source>
        <dbReference type="ARBA" id="ARBA00004651"/>
    </source>
</evidence>
<evidence type="ECO:0000256" key="5">
    <source>
        <dbReference type="ARBA" id="ARBA00022475"/>
    </source>
</evidence>
<evidence type="ECO:0000256" key="8">
    <source>
        <dbReference type="ARBA" id="ARBA00022723"/>
    </source>
</evidence>
<dbReference type="InterPro" id="IPR004072">
    <property type="entry name" value="Vmron_rcpt_1"/>
</dbReference>
<keyword evidence="9" id="KW-0677">Repeat</keyword>
<evidence type="ECO:0000256" key="15">
    <source>
        <dbReference type="ARBA" id="ARBA00023125"/>
    </source>
</evidence>
<dbReference type="FunFam" id="3.30.160.60:FF:002604">
    <property type="entry name" value="Zinc finger protein 715"/>
    <property type="match status" value="1"/>
</dbReference>